<dbReference type="SMR" id="A2DJV6"/>
<dbReference type="OrthoDB" id="205662at2759"/>
<evidence type="ECO:0000313" key="5">
    <source>
        <dbReference type="EMBL" id="EAY19320.1"/>
    </source>
</evidence>
<sequence length="226" mass="25092">MEDIEAGDWKSRLQAYEHIIELMATPTAALLNQLQVQLPNYLADINPSCQKTALTICDLFFKASNDIQYDAIAQALIDKCLSARQQNSDAAIPLVIQCLKNDREKVTDLLFKKIMSKSPHTILAVISVVIAHLVSLTPKDADEANKFIEYLTPLLQHNDQKIQKEAAGAIESAKVAIGKFDSTDPNSSKSPSKELVTPSKVPLYEGENSWPSLIISETWKDKKSRI</sequence>
<dbReference type="AlphaFoldDB" id="A2DJV6"/>
<accession>A2DJV6</accession>
<dbReference type="Gene3D" id="1.25.10.10">
    <property type="entry name" value="Leucine-rich Repeat Variant"/>
    <property type="match status" value="1"/>
</dbReference>
<dbReference type="SUPFAM" id="SSF48371">
    <property type="entry name" value="ARM repeat"/>
    <property type="match status" value="1"/>
</dbReference>
<dbReference type="GO" id="GO:0005737">
    <property type="term" value="C:cytoplasm"/>
    <property type="evidence" value="ECO:0007669"/>
    <property type="project" value="UniProtKB-SubCell"/>
</dbReference>
<dbReference type="KEGG" id="tva:5464845"/>
<dbReference type="InterPro" id="IPR011989">
    <property type="entry name" value="ARM-like"/>
</dbReference>
<dbReference type="InterPro" id="IPR016024">
    <property type="entry name" value="ARM-type_fold"/>
</dbReference>
<gene>
    <name evidence="5" type="ORF">TVAG_452340</name>
</gene>
<dbReference type="VEuPathDB" id="TrichDB:TVAG_452340"/>
<keyword evidence="2" id="KW-0963">Cytoplasm</keyword>
<evidence type="ECO:0000313" key="6">
    <source>
        <dbReference type="Proteomes" id="UP000001542"/>
    </source>
</evidence>
<evidence type="ECO:0000259" key="4">
    <source>
        <dbReference type="Pfam" id="PF21041"/>
    </source>
</evidence>
<dbReference type="EMBL" id="DS113209">
    <property type="protein sequence ID" value="EAY19320.1"/>
    <property type="molecule type" value="Genomic_DNA"/>
</dbReference>
<name>A2DJV6_TRIV3</name>
<keyword evidence="6" id="KW-1185">Reference proteome</keyword>
<dbReference type="GO" id="GO:0015631">
    <property type="term" value="F:tubulin binding"/>
    <property type="evidence" value="ECO:0007669"/>
    <property type="project" value="InterPro"/>
</dbReference>
<evidence type="ECO:0000256" key="2">
    <source>
        <dbReference type="ARBA" id="ARBA00022490"/>
    </source>
</evidence>
<dbReference type="VEuPathDB" id="TrichDB:TVAGG3_0290370"/>
<proteinExistence type="predicted"/>
<dbReference type="Pfam" id="PF21041">
    <property type="entry name" value="XMAP215_CLASP_TOG"/>
    <property type="match status" value="1"/>
</dbReference>
<dbReference type="InterPro" id="IPR048491">
    <property type="entry name" value="XMAP215_CLASP_TOG"/>
</dbReference>
<evidence type="ECO:0000256" key="3">
    <source>
        <dbReference type="SAM" id="MobiDB-lite"/>
    </source>
</evidence>
<dbReference type="FunFam" id="1.25.10.10:FF:001507">
    <property type="entry name" value="Uncharacterized protein"/>
    <property type="match status" value="1"/>
</dbReference>
<reference evidence="5" key="2">
    <citation type="journal article" date="2007" name="Science">
        <title>Draft genome sequence of the sexually transmitted pathogen Trichomonas vaginalis.</title>
        <authorList>
            <person name="Carlton J.M."/>
            <person name="Hirt R.P."/>
            <person name="Silva J.C."/>
            <person name="Delcher A.L."/>
            <person name="Schatz M."/>
            <person name="Zhao Q."/>
            <person name="Wortman J.R."/>
            <person name="Bidwell S.L."/>
            <person name="Alsmark U.C.M."/>
            <person name="Besteiro S."/>
            <person name="Sicheritz-Ponten T."/>
            <person name="Noel C.J."/>
            <person name="Dacks J.B."/>
            <person name="Foster P.G."/>
            <person name="Simillion C."/>
            <person name="Van de Peer Y."/>
            <person name="Miranda-Saavedra D."/>
            <person name="Barton G.J."/>
            <person name="Westrop G.D."/>
            <person name="Mueller S."/>
            <person name="Dessi D."/>
            <person name="Fiori P.L."/>
            <person name="Ren Q."/>
            <person name="Paulsen I."/>
            <person name="Zhang H."/>
            <person name="Bastida-Corcuera F.D."/>
            <person name="Simoes-Barbosa A."/>
            <person name="Brown M.T."/>
            <person name="Hayes R.D."/>
            <person name="Mukherjee M."/>
            <person name="Okumura C.Y."/>
            <person name="Schneider R."/>
            <person name="Smith A.J."/>
            <person name="Vanacova S."/>
            <person name="Villalvazo M."/>
            <person name="Haas B.J."/>
            <person name="Pertea M."/>
            <person name="Feldblyum T.V."/>
            <person name="Utterback T.R."/>
            <person name="Shu C.L."/>
            <person name="Osoegawa K."/>
            <person name="de Jong P.J."/>
            <person name="Hrdy I."/>
            <person name="Horvathova L."/>
            <person name="Zubacova Z."/>
            <person name="Dolezal P."/>
            <person name="Malik S.B."/>
            <person name="Logsdon J.M. Jr."/>
            <person name="Henze K."/>
            <person name="Gupta A."/>
            <person name="Wang C.C."/>
            <person name="Dunne R.L."/>
            <person name="Upcroft J.A."/>
            <person name="Upcroft P."/>
            <person name="White O."/>
            <person name="Salzberg S.L."/>
            <person name="Tang P."/>
            <person name="Chiu C.-H."/>
            <person name="Lee Y.-S."/>
            <person name="Embley T.M."/>
            <person name="Coombs G.H."/>
            <person name="Mottram J.C."/>
            <person name="Tachezy J."/>
            <person name="Fraser-Liggett C.M."/>
            <person name="Johnson P.J."/>
        </authorList>
    </citation>
    <scope>NUCLEOTIDE SEQUENCE [LARGE SCALE GENOMIC DNA]</scope>
    <source>
        <strain evidence="5">G3</strain>
    </source>
</reference>
<evidence type="ECO:0000256" key="1">
    <source>
        <dbReference type="ARBA" id="ARBA00004496"/>
    </source>
</evidence>
<dbReference type="Proteomes" id="UP000001542">
    <property type="component" value="Unassembled WGS sequence"/>
</dbReference>
<reference evidence="5" key="1">
    <citation type="submission" date="2006-10" db="EMBL/GenBank/DDBJ databases">
        <authorList>
            <person name="Amadeo P."/>
            <person name="Zhao Q."/>
            <person name="Wortman J."/>
            <person name="Fraser-Liggett C."/>
            <person name="Carlton J."/>
        </authorList>
    </citation>
    <scope>NUCLEOTIDE SEQUENCE</scope>
    <source>
        <strain evidence="5">G3</strain>
    </source>
</reference>
<comment type="subcellular location">
    <subcellularLocation>
        <location evidence="1">Cytoplasm</location>
    </subcellularLocation>
</comment>
<feature type="domain" description="XMAP215/Dis1/CLASP TOG" evidence="4">
    <location>
        <begin position="8"/>
        <end position="170"/>
    </location>
</feature>
<dbReference type="InParanoid" id="A2DJV6"/>
<protein>
    <recommendedName>
        <fullName evidence="4">XMAP215/Dis1/CLASP TOG domain-containing protein</fullName>
    </recommendedName>
</protein>
<organism evidence="5 6">
    <name type="scientific">Trichomonas vaginalis (strain ATCC PRA-98 / G3)</name>
    <dbReference type="NCBI Taxonomy" id="412133"/>
    <lineage>
        <taxon>Eukaryota</taxon>
        <taxon>Metamonada</taxon>
        <taxon>Parabasalia</taxon>
        <taxon>Trichomonadida</taxon>
        <taxon>Trichomonadidae</taxon>
        <taxon>Trichomonas</taxon>
    </lineage>
</organism>
<feature type="region of interest" description="Disordered" evidence="3">
    <location>
        <begin position="181"/>
        <end position="206"/>
    </location>
</feature>